<dbReference type="InterPro" id="IPR024079">
    <property type="entry name" value="MetalloPept_cat_dom_sf"/>
</dbReference>
<dbReference type="EMBL" id="JAWDGP010005274">
    <property type="protein sequence ID" value="KAK3758362.1"/>
    <property type="molecule type" value="Genomic_DNA"/>
</dbReference>
<dbReference type="InterPro" id="IPR051489">
    <property type="entry name" value="ADAM_Metalloproteinase"/>
</dbReference>
<accession>A0AAE0YWJ3</accession>
<dbReference type="PROSITE" id="PS50214">
    <property type="entry name" value="DISINTEGRIN_2"/>
    <property type="match status" value="1"/>
</dbReference>
<dbReference type="PANTHER" id="PTHR45702:SF2">
    <property type="entry name" value="KUZBANIAN, ISOFORM A"/>
    <property type="match status" value="1"/>
</dbReference>
<protein>
    <submittedName>
        <fullName evidence="5">Uncharacterized protein</fullName>
    </submittedName>
</protein>
<feature type="domain" description="Disintegrin" evidence="3">
    <location>
        <begin position="461"/>
        <end position="551"/>
    </location>
</feature>
<keyword evidence="2" id="KW-0479">Metal-binding</keyword>
<evidence type="ECO:0000256" key="2">
    <source>
        <dbReference type="PROSITE-ProRule" id="PRU00276"/>
    </source>
</evidence>
<dbReference type="GO" id="GO:0007219">
    <property type="term" value="P:Notch signaling pathway"/>
    <property type="evidence" value="ECO:0007669"/>
    <property type="project" value="TreeGrafter"/>
</dbReference>
<evidence type="ECO:0000259" key="4">
    <source>
        <dbReference type="PROSITE" id="PS50215"/>
    </source>
</evidence>
<dbReference type="Proteomes" id="UP001283361">
    <property type="component" value="Unassembled WGS sequence"/>
</dbReference>
<feature type="domain" description="Peptidase M12B" evidence="4">
    <location>
        <begin position="223"/>
        <end position="458"/>
    </location>
</feature>
<dbReference type="SMART" id="SM00050">
    <property type="entry name" value="DISIN"/>
    <property type="match status" value="1"/>
</dbReference>
<dbReference type="SUPFAM" id="SSF57552">
    <property type="entry name" value="Blood coagulation inhibitor (disintegrin)"/>
    <property type="match status" value="1"/>
</dbReference>
<dbReference type="Gene3D" id="4.10.70.10">
    <property type="entry name" value="Disintegrin domain"/>
    <property type="match status" value="1"/>
</dbReference>
<dbReference type="GO" id="GO:0046872">
    <property type="term" value="F:metal ion binding"/>
    <property type="evidence" value="ECO:0007669"/>
    <property type="project" value="UniProtKB-KW"/>
</dbReference>
<name>A0AAE0YWJ3_9GAST</name>
<dbReference type="InterPro" id="IPR001590">
    <property type="entry name" value="Peptidase_M12B"/>
</dbReference>
<organism evidence="5 6">
    <name type="scientific">Elysia crispata</name>
    <name type="common">lettuce slug</name>
    <dbReference type="NCBI Taxonomy" id="231223"/>
    <lineage>
        <taxon>Eukaryota</taxon>
        <taxon>Metazoa</taxon>
        <taxon>Spiralia</taxon>
        <taxon>Lophotrochozoa</taxon>
        <taxon>Mollusca</taxon>
        <taxon>Gastropoda</taxon>
        <taxon>Heterobranchia</taxon>
        <taxon>Euthyneura</taxon>
        <taxon>Panpulmonata</taxon>
        <taxon>Sacoglossa</taxon>
        <taxon>Placobranchoidea</taxon>
        <taxon>Plakobranchidae</taxon>
        <taxon>Elysia</taxon>
    </lineage>
</organism>
<dbReference type="GO" id="GO:0006509">
    <property type="term" value="P:membrane protein ectodomain proteolysis"/>
    <property type="evidence" value="ECO:0007669"/>
    <property type="project" value="TreeGrafter"/>
</dbReference>
<dbReference type="Gene3D" id="3.40.390.10">
    <property type="entry name" value="Collagenase (Catalytic Domain)"/>
    <property type="match status" value="1"/>
</dbReference>
<feature type="binding site" evidence="2">
    <location>
        <position position="391"/>
    </location>
    <ligand>
        <name>Zn(2+)</name>
        <dbReference type="ChEBI" id="CHEBI:29105"/>
        <note>catalytic</note>
    </ligand>
</feature>
<evidence type="ECO:0000259" key="3">
    <source>
        <dbReference type="PROSITE" id="PS50214"/>
    </source>
</evidence>
<dbReference type="Pfam" id="PF13574">
    <property type="entry name" value="Reprolysin_2"/>
    <property type="match status" value="1"/>
</dbReference>
<dbReference type="SUPFAM" id="SSF55486">
    <property type="entry name" value="Metalloproteases ('zincins'), catalytic domain"/>
    <property type="match status" value="1"/>
</dbReference>
<dbReference type="PANTHER" id="PTHR45702">
    <property type="entry name" value="ADAM10/ADAM17 METALLOPEPTIDASE FAMILY MEMBER"/>
    <property type="match status" value="1"/>
</dbReference>
<comment type="caution">
    <text evidence="2">Lacks conserved residue(s) required for the propagation of feature annotation.</text>
</comment>
<reference evidence="5" key="1">
    <citation type="journal article" date="2023" name="G3 (Bethesda)">
        <title>A reference genome for the long-term kleptoplast-retaining sea slug Elysia crispata morphotype clarki.</title>
        <authorList>
            <person name="Eastman K.E."/>
            <person name="Pendleton A.L."/>
            <person name="Shaikh M.A."/>
            <person name="Suttiyut T."/>
            <person name="Ogas R."/>
            <person name="Tomko P."/>
            <person name="Gavelis G."/>
            <person name="Widhalm J.R."/>
            <person name="Wisecaver J.H."/>
        </authorList>
    </citation>
    <scope>NUCLEOTIDE SEQUENCE</scope>
    <source>
        <strain evidence="5">ECLA1</strain>
    </source>
</reference>
<feature type="active site" evidence="2">
    <location>
        <position position="388"/>
    </location>
</feature>
<proteinExistence type="predicted"/>
<gene>
    <name evidence="5" type="ORF">RRG08_004182</name>
</gene>
<sequence>MVRKKRATAGSTSSVVTASFEAFQKRFEMLLTRGARVLHPHVKAELVDYTGAAKPFSFHSTKFYSGILKGQATHQVDASEAEGVWMIHIHAPDEFYAVEPMRFYDGNTKYSNMIVYKARDIKTQNETVKTPYCEDFVFEEPKVNPGNKQTRILNPVSVLTTMLKSKNKNKFRGSKFTTITENVLNFKMATTGKKKQHGHRTAKQTRQAWNKRSIDRKYDETAKDCDLVAVADYNLYKGIGSRSPASIVQTLVHIYSIVDKLYRATDFGGKFDGGYGLLLRGIIIHTNYTYSQTHYNSPNLKMSAKDVILALSRETKFFPYCLAHLTTQRDTGATIGLASRASPGEHWDNGICAGLNGFIARNVGTSTVIGPTKQIQPLRVYSQVVAHEIGHNWGAKHDPVNPSMWHCSPTTSKGGKFLMWAYSVLATDPNSFKFSPCSKKVIRAVLEARAHKCFLNKNSFTAICGNGLLERSEECDPGWDKDSDPCCQNNCGLRRGAQCSFRHSPCCTPNCTIAPPTQRCYPEGGLQQCYQASRCNGKDSKQCPEPTPLPNGSPCDQRGSCLFGRCMSFCERIGRESKPVRDLRSCECDTNATSMCTLCCMDKNVVGGTCKVMGGPLHDGSACLLGNCYNGVCLEKNEQKDQMLFLRSAKFEAKTPMINEAEAFTAITAPQFLLLSVITVISLFA</sequence>
<dbReference type="GO" id="GO:0004222">
    <property type="term" value="F:metalloendopeptidase activity"/>
    <property type="evidence" value="ECO:0007669"/>
    <property type="project" value="InterPro"/>
</dbReference>
<evidence type="ECO:0000256" key="1">
    <source>
        <dbReference type="ARBA" id="ARBA00023157"/>
    </source>
</evidence>
<dbReference type="FunFam" id="4.10.70.10:FF:000003">
    <property type="entry name" value="Disintegrin and metalloproteinase domain-containing protein 17"/>
    <property type="match status" value="1"/>
</dbReference>
<dbReference type="PROSITE" id="PS50215">
    <property type="entry name" value="ADAM_MEPRO"/>
    <property type="match status" value="1"/>
</dbReference>
<feature type="binding site" evidence="2">
    <location>
        <position position="387"/>
    </location>
    <ligand>
        <name>Zn(2+)</name>
        <dbReference type="ChEBI" id="CHEBI:29105"/>
        <note>catalytic</note>
    </ligand>
</feature>
<feature type="binding site" evidence="2">
    <location>
        <position position="397"/>
    </location>
    <ligand>
        <name>Zn(2+)</name>
        <dbReference type="ChEBI" id="CHEBI:29105"/>
        <note>catalytic</note>
    </ligand>
</feature>
<keyword evidence="2" id="KW-0862">Zinc</keyword>
<evidence type="ECO:0000313" key="6">
    <source>
        <dbReference type="Proteomes" id="UP001283361"/>
    </source>
</evidence>
<dbReference type="InterPro" id="IPR001762">
    <property type="entry name" value="Disintegrin_dom"/>
</dbReference>
<dbReference type="GO" id="GO:0005886">
    <property type="term" value="C:plasma membrane"/>
    <property type="evidence" value="ECO:0007669"/>
    <property type="project" value="TreeGrafter"/>
</dbReference>
<comment type="caution">
    <text evidence="5">The sequence shown here is derived from an EMBL/GenBank/DDBJ whole genome shotgun (WGS) entry which is preliminary data.</text>
</comment>
<dbReference type="InterPro" id="IPR036436">
    <property type="entry name" value="Disintegrin_dom_sf"/>
</dbReference>
<keyword evidence="6" id="KW-1185">Reference proteome</keyword>
<evidence type="ECO:0000313" key="5">
    <source>
        <dbReference type="EMBL" id="KAK3758362.1"/>
    </source>
</evidence>
<keyword evidence="1" id="KW-1015">Disulfide bond</keyword>
<dbReference type="AlphaFoldDB" id="A0AAE0YWJ3"/>